<evidence type="ECO:0000256" key="14">
    <source>
        <dbReference type="SAM" id="MobiDB-lite"/>
    </source>
</evidence>
<evidence type="ECO:0000256" key="1">
    <source>
        <dbReference type="ARBA" id="ARBA00004141"/>
    </source>
</evidence>
<evidence type="ECO:0000313" key="20">
    <source>
        <dbReference type="EMBL" id="EDO42718.1"/>
    </source>
</evidence>
<dbReference type="InterPro" id="IPR000483">
    <property type="entry name" value="Cys-rich_flank_reg_C"/>
</dbReference>
<feature type="transmembrane region" description="Helical" evidence="15">
    <location>
        <begin position="985"/>
        <end position="1004"/>
    </location>
</feature>
<feature type="transmembrane region" description="Helical" evidence="15">
    <location>
        <begin position="947"/>
        <end position="973"/>
    </location>
</feature>
<dbReference type="PhylomeDB" id="A7S0R6"/>
<sequence>MYSFVGVALVCCLLFGSVLHARGSCPVGCVCVTSKGGSKITADCRNRGFKEIMNSDSLVNVTKLDLSNNDITAINNKAFAGRKTLKELYLSRNKIANIDPGAFNGLEALNKLDLSNNELTVLSGQVFKGLRSLKNLILQGNKLNFINATVFPALRRLRRLNLSNNKFISIPDGTFKALNALKQLTRKLKALQEGQFYFFTNLKRVIKDMMKICRSVRDVAGHVQGIIKEGLLEPQNMNKLVLTLDYLAERLEDDMIQLVEFMKQIILMFNQVILAMEDVTRREHMAVSDMIDKAMEPRYGLSKSQSTASLLWRKEKIADKFAFDFTTDLGSNDLLCDCQMQWLLKYKQRRKLSLKGKCQYPKSLQYTKVSSLKPKQLQTCGKLELPFEFKPKNGLVGIYGDSISLTCMTTWIPGLKINWYKNTGLLIPGTEGVSWKITFDTDFDENRVTSKLNIAKLNNTDSGLYQCNVSTKVNFILGEARIKALAGNSRFCPAEVTKTSKGHFYWDNTDVGVVARLECPAGHARESLRSDAMATRECSYGGWLAVKASNCAYDDRITQSLYELKQFGVNRTTVLGVSSGLLNITSFAARFTTPQDVIYTAQILKGLVAHANSNELIAKTVVRIVSNTMNAKRELLAAAQWKDRSCSSMILTVEAINNFDASSLLQLTTTNIGVASVHVFPAAFQGKTCATFFDEKSNVKSTLCSLPWRNVTVGTSRPLEASVHLPPYMFGKRSTTPIDRRKLTFTVYRNSNLFPIMRNGTLVDDRRRVVSSVVCLRIATDGLPAQFELQYANITSPMAVKFRKHEAINEQAFIAYWDISAQGGHGLWLNHTDCRLQIQDKFTIARCTKMRENICFAVVEAIDRAEASSARKGMDDFVLEPIVFIGAAVCVFLLLMTLFTYIVFKQLRYNRDDAAMLMNECLALLVVVVIFVVGINRDTNPLMCRAIGVLLHYFLLCCLFWVGCGGLCLCRLVRTTLQPEEFNPVLRYYMISWGIPLIICGITVAGNPDNYSVHNYCWLKPNPFLGAFVGPACLIILIDIFMFIRLHFIVKSAYSLQQLQQQEEGVENVEPDAATAEDRENLTEAVVSNSKLLEHVHLLPDKNEIQAYQKGSLIVLLLIVINFTLVFLIVRFREPDYLNLGLSCVFAITIIFLGLIIFLFHCYKNPKARMFWAQCCQKNACWRKNKKYTVEQEGNEDEAVDKSDTAKLMNGTAGKPHNGDVVVPKIHGAPSLTQGSDIHSNVSLPSSAALIIDRPGFLVVKSEEQTADSHCKENATADCHSLTAGSDKHSVTAGSITAASVVSDKQSCASAPLPLSHAYPRLREHPPGFRYSYHVPDPIEFKSVKPPKRRGRQRKAPIAMPERNGITSSLESSLRNKALENNKRDRTPPKVQNIEHHIYAEIPESTHSEFAPSEVATSEFAPSELAPSELAPSELAPSELSSTRDNRFLEPPLVPSCASSDVSVPDFSNETIKNRSPLHGASNENAVKQLPPHMRGKVPIERFPLAMFGPGGGNPGYPFRPRYMNMNMPYSRVSEANTRGVEYPRYTSTPSHPRIPGQQGVQRYPGPYNKVVRPIDGIVSEQTVVETQQKMDSDEPSNPPNGHVNGLQPRTEPNTAPNAGFSNRLPGTTNEQLPRRRPRDRSSSDRPRSSRRNREGGSQGRTKDPPEGGIRGKPSSRFGSRTSQSSWRDERPKPEPKPWVPEPVSRVNYVPIPHFISELTQGHDRVETSV</sequence>
<feature type="region of interest" description="Disordered" evidence="14">
    <location>
        <begin position="1586"/>
        <end position="1704"/>
    </location>
</feature>
<dbReference type="InterPro" id="IPR058808">
    <property type="entry name" value="GAIN_ADGRA2/3"/>
</dbReference>
<dbReference type="CDD" id="cd15259">
    <property type="entry name" value="7tmB2_GPR124-like_Adhesion_III"/>
    <property type="match status" value="1"/>
</dbReference>
<feature type="signal peptide" evidence="16">
    <location>
        <begin position="1"/>
        <end position="23"/>
    </location>
</feature>
<dbReference type="GO" id="GO:0005886">
    <property type="term" value="C:plasma membrane"/>
    <property type="evidence" value="ECO:0000318"/>
    <property type="project" value="GO_Central"/>
</dbReference>
<evidence type="ECO:0000256" key="3">
    <source>
        <dbReference type="ARBA" id="ARBA00022614"/>
    </source>
</evidence>
<feature type="compositionally biased region" description="Basic and acidic residues" evidence="14">
    <location>
        <begin position="1640"/>
        <end position="1666"/>
    </location>
</feature>
<feature type="compositionally biased region" description="Low complexity" evidence="14">
    <location>
        <begin position="1675"/>
        <end position="1686"/>
    </location>
</feature>
<dbReference type="Gene3D" id="2.60.40.10">
    <property type="entry name" value="Immunoglobulins"/>
    <property type="match status" value="1"/>
</dbReference>
<accession>A7S0R6</accession>
<keyword evidence="11" id="KW-0675">Receptor</keyword>
<dbReference type="InterPro" id="IPR000832">
    <property type="entry name" value="GPCR_2_secretin-like"/>
</dbReference>
<dbReference type="SMART" id="SM00408">
    <property type="entry name" value="IGc2"/>
    <property type="match status" value="1"/>
</dbReference>
<dbReference type="InterPro" id="IPR007110">
    <property type="entry name" value="Ig-like_dom"/>
</dbReference>
<feature type="transmembrane region" description="Helical" evidence="15">
    <location>
        <begin position="1138"/>
        <end position="1160"/>
    </location>
</feature>
<keyword evidence="6" id="KW-0677">Repeat</keyword>
<name>A7S0R6_NEMVE</name>
<keyword evidence="10" id="KW-1015">Disulfide bond</keyword>
<evidence type="ECO:0000256" key="13">
    <source>
        <dbReference type="ARBA" id="ARBA00023224"/>
    </source>
</evidence>
<dbReference type="InParanoid" id="A7S0R6"/>
<dbReference type="InterPro" id="IPR001611">
    <property type="entry name" value="Leu-rich_rpt"/>
</dbReference>
<comment type="similarity">
    <text evidence="2">Belongs to the G-protein coupled receptor 2 family. Adhesion G-protein coupled receptor (ADGR) subfamily.</text>
</comment>
<gene>
    <name evidence="20" type="ORF">NEMVEDRAFT_v1g242046</name>
</gene>
<dbReference type="PROSITE" id="PS50261">
    <property type="entry name" value="G_PROTEIN_RECEP_F2_4"/>
    <property type="match status" value="1"/>
</dbReference>
<comment type="subcellular location">
    <subcellularLocation>
        <location evidence="1">Membrane</location>
        <topology evidence="1">Multi-pass membrane protein</topology>
    </subcellularLocation>
</comment>
<dbReference type="SMART" id="SM00409">
    <property type="entry name" value="IG"/>
    <property type="match status" value="1"/>
</dbReference>
<feature type="region of interest" description="Disordered" evidence="14">
    <location>
        <begin position="1192"/>
        <end position="1211"/>
    </location>
</feature>
<feature type="compositionally biased region" description="Basic residues" evidence="14">
    <location>
        <begin position="1345"/>
        <end position="1355"/>
    </location>
</feature>
<feature type="domain" description="G-protein coupled receptors family 2 profile 2" evidence="18">
    <location>
        <begin position="879"/>
        <end position="1165"/>
    </location>
</feature>
<dbReference type="PROSITE" id="PS51450">
    <property type="entry name" value="LRR"/>
    <property type="match status" value="2"/>
</dbReference>
<dbReference type="InterPro" id="IPR051963">
    <property type="entry name" value="Adhesion_GPCR_A"/>
</dbReference>
<dbReference type="InterPro" id="IPR003599">
    <property type="entry name" value="Ig_sub"/>
</dbReference>
<keyword evidence="7 15" id="KW-1133">Transmembrane helix</keyword>
<dbReference type="Pfam" id="PF00002">
    <property type="entry name" value="7tm_2"/>
    <property type="match status" value="1"/>
</dbReference>
<dbReference type="InterPro" id="IPR017981">
    <property type="entry name" value="GPCR_2-like_7TM"/>
</dbReference>
<dbReference type="InterPro" id="IPR036179">
    <property type="entry name" value="Ig-like_dom_sf"/>
</dbReference>
<dbReference type="InterPro" id="IPR001879">
    <property type="entry name" value="GPCR_2_extracellular_dom"/>
</dbReference>
<reference evidence="20 21" key="1">
    <citation type="journal article" date="2007" name="Science">
        <title>Sea anemone genome reveals ancestral eumetazoan gene repertoire and genomic organization.</title>
        <authorList>
            <person name="Putnam N.H."/>
            <person name="Srivastava M."/>
            <person name="Hellsten U."/>
            <person name="Dirks B."/>
            <person name="Chapman J."/>
            <person name="Salamov A."/>
            <person name="Terry A."/>
            <person name="Shapiro H."/>
            <person name="Lindquist E."/>
            <person name="Kapitonov V.V."/>
            <person name="Jurka J."/>
            <person name="Genikhovich G."/>
            <person name="Grigoriev I.V."/>
            <person name="Lucas S.M."/>
            <person name="Steele R.E."/>
            <person name="Finnerty J.R."/>
            <person name="Technau U."/>
            <person name="Martindale M.Q."/>
            <person name="Rokhsar D.S."/>
        </authorList>
    </citation>
    <scope>NUCLEOTIDE SEQUENCE [LARGE SCALE GENOMIC DNA]</scope>
    <source>
        <strain evidence="21">CH2 X CH6</strain>
    </source>
</reference>
<dbReference type="InterPro" id="IPR032675">
    <property type="entry name" value="LRR_dom_sf"/>
</dbReference>
<feature type="region of interest" description="Disordered" evidence="14">
    <location>
        <begin position="1340"/>
        <end position="1374"/>
    </location>
</feature>
<dbReference type="GO" id="GO:0004930">
    <property type="term" value="F:G protein-coupled receptor activity"/>
    <property type="evidence" value="ECO:0007669"/>
    <property type="project" value="UniProtKB-KW"/>
</dbReference>
<evidence type="ECO:0008006" key="22">
    <source>
        <dbReference type="Google" id="ProtNLM"/>
    </source>
</evidence>
<dbReference type="HOGENOM" id="CLU_240012_0_0_1"/>
<dbReference type="GO" id="GO:0007166">
    <property type="term" value="P:cell surface receptor signaling pathway"/>
    <property type="evidence" value="ECO:0000318"/>
    <property type="project" value="GO_Central"/>
</dbReference>
<feature type="transmembrane region" description="Helical" evidence="15">
    <location>
        <begin position="916"/>
        <end position="935"/>
    </location>
</feature>
<evidence type="ECO:0000256" key="8">
    <source>
        <dbReference type="ARBA" id="ARBA00023040"/>
    </source>
</evidence>
<feature type="compositionally biased region" description="Basic and acidic residues" evidence="14">
    <location>
        <begin position="1687"/>
        <end position="1696"/>
    </location>
</feature>
<evidence type="ECO:0000256" key="5">
    <source>
        <dbReference type="ARBA" id="ARBA00022729"/>
    </source>
</evidence>
<dbReference type="PROSITE" id="PS50835">
    <property type="entry name" value="IG_LIKE"/>
    <property type="match status" value="1"/>
</dbReference>
<dbReference type="Proteomes" id="UP000001593">
    <property type="component" value="Unassembled WGS sequence"/>
</dbReference>
<organism evidence="20 21">
    <name type="scientific">Nematostella vectensis</name>
    <name type="common">Starlet sea anemone</name>
    <dbReference type="NCBI Taxonomy" id="45351"/>
    <lineage>
        <taxon>Eukaryota</taxon>
        <taxon>Metazoa</taxon>
        <taxon>Cnidaria</taxon>
        <taxon>Anthozoa</taxon>
        <taxon>Hexacorallia</taxon>
        <taxon>Actiniaria</taxon>
        <taxon>Edwardsiidae</taxon>
        <taxon>Nematostella</taxon>
    </lineage>
</organism>
<dbReference type="PROSITE" id="PS50227">
    <property type="entry name" value="G_PROTEIN_RECEP_F2_3"/>
    <property type="match status" value="1"/>
</dbReference>
<dbReference type="InterPro" id="IPR017983">
    <property type="entry name" value="GPCR_2_secretin-like_CS"/>
</dbReference>
<dbReference type="Pfam" id="PF13855">
    <property type="entry name" value="LRR_8"/>
    <property type="match status" value="1"/>
</dbReference>
<dbReference type="eggNOG" id="KOG0619">
    <property type="taxonomic scope" value="Eukaryota"/>
</dbReference>
<keyword evidence="8" id="KW-0297">G-protein coupled receptor</keyword>
<feature type="domain" description="G-protein coupled receptors family 2 profile 1" evidence="17">
    <location>
        <begin position="466"/>
        <end position="555"/>
    </location>
</feature>
<dbReference type="Gene3D" id="3.80.10.10">
    <property type="entry name" value="Ribonuclease Inhibitor"/>
    <property type="match status" value="3"/>
</dbReference>
<dbReference type="CDD" id="cd00096">
    <property type="entry name" value="Ig"/>
    <property type="match status" value="1"/>
</dbReference>
<keyword evidence="21" id="KW-1185">Reference proteome</keyword>
<dbReference type="EMBL" id="DS469561">
    <property type="protein sequence ID" value="EDO42718.1"/>
    <property type="molecule type" value="Genomic_DNA"/>
</dbReference>
<evidence type="ECO:0000256" key="4">
    <source>
        <dbReference type="ARBA" id="ARBA00022692"/>
    </source>
</evidence>
<feature type="region of interest" description="Disordered" evidence="14">
    <location>
        <begin position="1404"/>
        <end position="1447"/>
    </location>
</feature>
<evidence type="ECO:0000256" key="10">
    <source>
        <dbReference type="ARBA" id="ARBA00023157"/>
    </source>
</evidence>
<evidence type="ECO:0000259" key="17">
    <source>
        <dbReference type="PROSITE" id="PS50227"/>
    </source>
</evidence>
<dbReference type="PANTHER" id="PTHR45930">
    <property type="entry name" value="G-PROTEIN COUPLED RECEPTOR 124-LIKE PROTEIN"/>
    <property type="match status" value="1"/>
</dbReference>
<dbReference type="PROSITE" id="PS00650">
    <property type="entry name" value="G_PROTEIN_RECEP_F2_2"/>
    <property type="match status" value="1"/>
</dbReference>
<evidence type="ECO:0000259" key="18">
    <source>
        <dbReference type="PROSITE" id="PS50261"/>
    </source>
</evidence>
<feature type="transmembrane region" description="Helical" evidence="15">
    <location>
        <begin position="882"/>
        <end position="904"/>
    </location>
</feature>
<dbReference type="SMART" id="SM00369">
    <property type="entry name" value="LRR_TYP"/>
    <property type="match status" value="5"/>
</dbReference>
<feature type="chain" id="PRO_5002711684" description="Adhesion G protein-coupled receptor A3" evidence="16">
    <location>
        <begin position="24"/>
        <end position="1730"/>
    </location>
</feature>
<dbReference type="InterPro" id="IPR003591">
    <property type="entry name" value="Leu-rich_rpt_typical-subtyp"/>
</dbReference>
<dbReference type="SMART" id="SM00082">
    <property type="entry name" value="LRRCT"/>
    <property type="match status" value="1"/>
</dbReference>
<proteinExistence type="inferred from homology"/>
<protein>
    <recommendedName>
        <fullName evidence="22">Adhesion G protein-coupled receptor A3</fullName>
    </recommendedName>
</protein>
<feature type="transmembrane region" description="Helical" evidence="15">
    <location>
        <begin position="1024"/>
        <end position="1044"/>
    </location>
</feature>
<keyword evidence="3" id="KW-0433">Leucine-rich repeat</keyword>
<dbReference type="InterPro" id="IPR003598">
    <property type="entry name" value="Ig_sub2"/>
</dbReference>
<dbReference type="SUPFAM" id="SSF111418">
    <property type="entry name" value="Hormone receptor domain"/>
    <property type="match status" value="1"/>
</dbReference>
<evidence type="ECO:0000256" key="15">
    <source>
        <dbReference type="SAM" id="Phobius"/>
    </source>
</evidence>
<evidence type="ECO:0000256" key="6">
    <source>
        <dbReference type="ARBA" id="ARBA00022737"/>
    </source>
</evidence>
<dbReference type="OMA" id="DAAMLMN"/>
<dbReference type="Pfam" id="PF00560">
    <property type="entry name" value="LRR_1"/>
    <property type="match status" value="1"/>
</dbReference>
<feature type="compositionally biased region" description="Polar residues" evidence="14">
    <location>
        <begin position="1365"/>
        <end position="1374"/>
    </location>
</feature>
<dbReference type="STRING" id="45351.A7S0R6"/>
<evidence type="ECO:0000256" key="7">
    <source>
        <dbReference type="ARBA" id="ARBA00022989"/>
    </source>
</evidence>
<evidence type="ECO:0000256" key="12">
    <source>
        <dbReference type="ARBA" id="ARBA00023180"/>
    </source>
</evidence>
<dbReference type="Gene3D" id="1.20.1070.10">
    <property type="entry name" value="Rhodopsin 7-helix transmembrane proteins"/>
    <property type="match status" value="1"/>
</dbReference>
<dbReference type="PANTHER" id="PTHR45930:SF4">
    <property type="entry name" value="ADHESION G PROTEIN-COUPLED RECEPTOR A3"/>
    <property type="match status" value="1"/>
</dbReference>
<keyword evidence="13" id="KW-0807">Transducer</keyword>
<dbReference type="Pfam" id="PF13927">
    <property type="entry name" value="Ig_3"/>
    <property type="match status" value="1"/>
</dbReference>
<dbReference type="SUPFAM" id="SSF52058">
    <property type="entry name" value="L domain-like"/>
    <property type="match status" value="1"/>
</dbReference>
<keyword evidence="5 16" id="KW-0732">Signal</keyword>
<dbReference type="InterPro" id="IPR036445">
    <property type="entry name" value="GPCR_2_extracell_dom_sf"/>
</dbReference>
<evidence type="ECO:0000256" key="9">
    <source>
        <dbReference type="ARBA" id="ARBA00023136"/>
    </source>
</evidence>
<evidence type="ECO:0000259" key="19">
    <source>
        <dbReference type="PROSITE" id="PS50835"/>
    </source>
</evidence>
<feature type="region of interest" description="Disordered" evidence="14">
    <location>
        <begin position="1543"/>
        <end position="1565"/>
    </location>
</feature>
<feature type="transmembrane region" description="Helical" evidence="15">
    <location>
        <begin position="1112"/>
        <end position="1132"/>
    </location>
</feature>
<dbReference type="SUPFAM" id="SSF48726">
    <property type="entry name" value="Immunoglobulin"/>
    <property type="match status" value="1"/>
</dbReference>
<keyword evidence="4 15" id="KW-0812">Transmembrane</keyword>
<keyword evidence="12" id="KW-0325">Glycoprotein</keyword>
<dbReference type="InterPro" id="IPR013783">
    <property type="entry name" value="Ig-like_fold"/>
</dbReference>
<keyword evidence="9 15" id="KW-0472">Membrane</keyword>
<evidence type="ECO:0000256" key="2">
    <source>
        <dbReference type="ARBA" id="ARBA00007343"/>
    </source>
</evidence>
<feature type="domain" description="Ig-like" evidence="19">
    <location>
        <begin position="400"/>
        <end position="483"/>
    </location>
</feature>
<evidence type="ECO:0000256" key="11">
    <source>
        <dbReference type="ARBA" id="ARBA00023170"/>
    </source>
</evidence>
<dbReference type="SUPFAM" id="SSF81321">
    <property type="entry name" value="Family A G protein-coupled receptor-like"/>
    <property type="match status" value="1"/>
</dbReference>
<evidence type="ECO:0000313" key="21">
    <source>
        <dbReference type="Proteomes" id="UP000001593"/>
    </source>
</evidence>
<evidence type="ECO:0000256" key="16">
    <source>
        <dbReference type="SAM" id="SignalP"/>
    </source>
</evidence>
<feature type="compositionally biased region" description="Polar residues" evidence="14">
    <location>
        <begin position="1611"/>
        <end position="1632"/>
    </location>
</feature>
<dbReference type="Pfam" id="PF26588">
    <property type="entry name" value="GAIN_ADGRA3"/>
    <property type="match status" value="1"/>
</dbReference>